<dbReference type="GO" id="GO:1904680">
    <property type="term" value="F:peptide transmembrane transporter activity"/>
    <property type="evidence" value="ECO:0007669"/>
    <property type="project" value="TreeGrafter"/>
</dbReference>
<dbReference type="Pfam" id="PF00496">
    <property type="entry name" value="SBP_bac_5"/>
    <property type="match status" value="1"/>
</dbReference>
<accession>A0A1I6VH69</accession>
<evidence type="ECO:0000313" key="6">
    <source>
        <dbReference type="EMBL" id="SFT13063.1"/>
    </source>
</evidence>
<dbReference type="GO" id="GO:0030288">
    <property type="term" value="C:outer membrane-bounded periplasmic space"/>
    <property type="evidence" value="ECO:0007669"/>
    <property type="project" value="UniProtKB-ARBA"/>
</dbReference>
<gene>
    <name evidence="6" type="ORF">SAMN04488050_11181</name>
</gene>
<comment type="similarity">
    <text evidence="2">Belongs to the bacterial solute-binding protein 5 family.</text>
</comment>
<dbReference type="Gene3D" id="3.90.76.10">
    <property type="entry name" value="Dipeptide-binding Protein, Domain 1"/>
    <property type="match status" value="1"/>
</dbReference>
<organism evidence="6 7">
    <name type="scientific">Alloyangia pacifica</name>
    <dbReference type="NCBI Taxonomy" id="311180"/>
    <lineage>
        <taxon>Bacteria</taxon>
        <taxon>Pseudomonadati</taxon>
        <taxon>Pseudomonadota</taxon>
        <taxon>Alphaproteobacteria</taxon>
        <taxon>Rhodobacterales</taxon>
        <taxon>Roseobacteraceae</taxon>
        <taxon>Alloyangia</taxon>
    </lineage>
</organism>
<dbReference type="InterPro" id="IPR000914">
    <property type="entry name" value="SBP_5_dom"/>
</dbReference>
<dbReference type="Proteomes" id="UP000199392">
    <property type="component" value="Unassembled WGS sequence"/>
</dbReference>
<keyword evidence="3 4" id="KW-0732">Signal</keyword>
<dbReference type="PANTHER" id="PTHR30290">
    <property type="entry name" value="PERIPLASMIC BINDING COMPONENT OF ABC TRANSPORTER"/>
    <property type="match status" value="1"/>
</dbReference>
<dbReference type="GO" id="GO:0043190">
    <property type="term" value="C:ATP-binding cassette (ABC) transporter complex"/>
    <property type="evidence" value="ECO:0007669"/>
    <property type="project" value="InterPro"/>
</dbReference>
<evidence type="ECO:0000313" key="7">
    <source>
        <dbReference type="Proteomes" id="UP000199392"/>
    </source>
</evidence>
<protein>
    <submittedName>
        <fullName evidence="6">Peptide/nickel transport system substrate-binding protein</fullName>
    </submittedName>
</protein>
<dbReference type="Gene3D" id="3.40.190.10">
    <property type="entry name" value="Periplasmic binding protein-like II"/>
    <property type="match status" value="1"/>
</dbReference>
<dbReference type="CDD" id="cd08517">
    <property type="entry name" value="PBP2_NikA_DppA_OppA_like_13"/>
    <property type="match status" value="1"/>
</dbReference>
<evidence type="ECO:0000256" key="3">
    <source>
        <dbReference type="ARBA" id="ARBA00022729"/>
    </source>
</evidence>
<dbReference type="AlphaFoldDB" id="A0A1I6VH69"/>
<name>A0A1I6VH69_9RHOB</name>
<dbReference type="STRING" id="311180.SAMN04488050_11181"/>
<feature type="domain" description="Solute-binding protein family 5" evidence="5">
    <location>
        <begin position="77"/>
        <end position="433"/>
    </location>
</feature>
<dbReference type="OrthoDB" id="9803988at2"/>
<evidence type="ECO:0000256" key="1">
    <source>
        <dbReference type="ARBA" id="ARBA00004418"/>
    </source>
</evidence>
<evidence type="ECO:0000256" key="2">
    <source>
        <dbReference type="ARBA" id="ARBA00005695"/>
    </source>
</evidence>
<proteinExistence type="inferred from homology"/>
<keyword evidence="7" id="KW-1185">Reference proteome</keyword>
<dbReference type="InterPro" id="IPR006311">
    <property type="entry name" value="TAT_signal"/>
</dbReference>
<feature type="signal peptide" evidence="4">
    <location>
        <begin position="1"/>
        <end position="29"/>
    </location>
</feature>
<dbReference type="EMBL" id="FOZW01000011">
    <property type="protein sequence ID" value="SFT13063.1"/>
    <property type="molecule type" value="Genomic_DNA"/>
</dbReference>
<dbReference type="PANTHER" id="PTHR30290:SF38">
    <property type="entry name" value="D,D-DIPEPTIDE-BINDING PERIPLASMIC PROTEIN DDPA-RELATED"/>
    <property type="match status" value="1"/>
</dbReference>
<dbReference type="RefSeq" id="WP_092428161.1">
    <property type="nucleotide sequence ID" value="NZ_FNCL01000011.1"/>
</dbReference>
<dbReference type="Gene3D" id="3.10.105.10">
    <property type="entry name" value="Dipeptide-binding Protein, Domain 3"/>
    <property type="match status" value="1"/>
</dbReference>
<feature type="chain" id="PRO_5011671169" evidence="4">
    <location>
        <begin position="30"/>
        <end position="528"/>
    </location>
</feature>
<sequence>MKIFQTRRGALRLTAAALAISLGATGAMAQTKGGTLNTIVQPEPPLLVLGLNQQSPTQYVASKIYEGLLTYDPDLAPQPGLAKSWETSEDGLTYTFTLQDGVTWHDGEKFSSADVVFSVDKYLRQVHPRVRPILNTYLESVTAPDDQTVVFKLKSPFAPFIQLFGTDNMTIVPAHIYEGTEFATNPQNQHPIGTGPFMFESWERGSAITLVKNPNYWKDGLPYLDKIVFSIIPDSASRAVAFEQGQIDVLRGTDVDPVDVSRLENLDGVEETTKGTEMYSTITSMIMNERELPFSNKQVRQAISYALDRDFMVQTIFFGIGKPATGPISSTLPFYDGDVPKYDYDLDKARELIKESGVDLSAHPVKILDYPYGSTWARLAEYVSQQLKQIGFTVDIEATDAGGWAQRVGNFDFDTTFHFSDQFGDPAIGVSRLFVTSNIVKGSPFANNAGYSNPEVDEIFAKAASSTSREDRQELYTEAQKILVDDAANIYLFENQNVTLYKDSVHNLITSGVGTNSNFETVYIDDAK</sequence>
<dbReference type="PROSITE" id="PS51318">
    <property type="entry name" value="TAT"/>
    <property type="match status" value="1"/>
</dbReference>
<evidence type="ECO:0000256" key="4">
    <source>
        <dbReference type="SAM" id="SignalP"/>
    </source>
</evidence>
<dbReference type="PIRSF" id="PIRSF002741">
    <property type="entry name" value="MppA"/>
    <property type="match status" value="1"/>
</dbReference>
<dbReference type="SUPFAM" id="SSF53850">
    <property type="entry name" value="Periplasmic binding protein-like II"/>
    <property type="match status" value="1"/>
</dbReference>
<comment type="subcellular location">
    <subcellularLocation>
        <location evidence="1">Periplasm</location>
    </subcellularLocation>
</comment>
<dbReference type="GO" id="GO:0015833">
    <property type="term" value="P:peptide transport"/>
    <property type="evidence" value="ECO:0007669"/>
    <property type="project" value="TreeGrafter"/>
</dbReference>
<evidence type="ECO:0000259" key="5">
    <source>
        <dbReference type="Pfam" id="PF00496"/>
    </source>
</evidence>
<reference evidence="7" key="1">
    <citation type="submission" date="2016-10" db="EMBL/GenBank/DDBJ databases">
        <authorList>
            <person name="Varghese N."/>
            <person name="Submissions S."/>
        </authorList>
    </citation>
    <scope>NUCLEOTIDE SEQUENCE [LARGE SCALE GENOMIC DNA]</scope>
    <source>
        <strain evidence="7">DSM 26894</strain>
    </source>
</reference>
<dbReference type="InterPro" id="IPR030678">
    <property type="entry name" value="Peptide/Ni-bd"/>
</dbReference>
<dbReference type="InterPro" id="IPR039424">
    <property type="entry name" value="SBP_5"/>
</dbReference>